<proteinExistence type="inferred from homology"/>
<feature type="domain" description="Alpha-glycerophosphate oxidase C-terminal" evidence="8">
    <location>
        <begin position="388"/>
        <end position="490"/>
    </location>
</feature>
<dbReference type="Gene3D" id="3.30.9.10">
    <property type="entry name" value="D-Amino Acid Oxidase, subunit A, domain 2"/>
    <property type="match status" value="1"/>
</dbReference>
<gene>
    <name evidence="9" type="ORF">QO005_001848</name>
</gene>
<organism evidence="9 10">
    <name type="scientific">Rhizobium paknamense</name>
    <dbReference type="NCBI Taxonomy" id="1206817"/>
    <lineage>
        <taxon>Bacteria</taxon>
        <taxon>Pseudomonadati</taxon>
        <taxon>Pseudomonadota</taxon>
        <taxon>Alphaproteobacteria</taxon>
        <taxon>Hyphomicrobiales</taxon>
        <taxon>Rhizobiaceae</taxon>
        <taxon>Rhizobium/Agrobacterium group</taxon>
        <taxon>Rhizobium</taxon>
    </lineage>
</organism>
<comment type="similarity">
    <text evidence="2 6">Belongs to the FAD-dependent glycerol-3-phosphate dehydrogenase family.</text>
</comment>
<dbReference type="PANTHER" id="PTHR11985:SF15">
    <property type="entry name" value="GLYCEROL-3-PHOSPHATE DEHYDROGENASE, MITOCHONDRIAL"/>
    <property type="match status" value="1"/>
</dbReference>
<evidence type="ECO:0000256" key="1">
    <source>
        <dbReference type="ARBA" id="ARBA00001974"/>
    </source>
</evidence>
<dbReference type="InterPro" id="IPR031656">
    <property type="entry name" value="DAO_C"/>
</dbReference>
<keyword evidence="10" id="KW-1185">Reference proteome</keyword>
<dbReference type="Gene3D" id="1.10.8.870">
    <property type="entry name" value="Alpha-glycerophosphate oxidase, cap domain"/>
    <property type="match status" value="1"/>
</dbReference>
<dbReference type="RefSeq" id="WP_307157692.1">
    <property type="nucleotide sequence ID" value="NZ_JAUSWH010000004.1"/>
</dbReference>
<dbReference type="InterPro" id="IPR038299">
    <property type="entry name" value="DAO_C_sf"/>
</dbReference>
<name>A0ABU0IE68_9HYPH</name>
<comment type="caution">
    <text evidence="9">The sequence shown here is derived from an EMBL/GenBank/DDBJ whole genome shotgun (WGS) entry which is preliminary data.</text>
</comment>
<evidence type="ECO:0000256" key="5">
    <source>
        <dbReference type="ARBA" id="ARBA00023002"/>
    </source>
</evidence>
<dbReference type="GO" id="GO:0004368">
    <property type="term" value="F:glycerol-3-phosphate dehydrogenase (quinone) activity"/>
    <property type="evidence" value="ECO:0007669"/>
    <property type="project" value="UniProtKB-EC"/>
</dbReference>
<dbReference type="EC" id="1.1.5.3" evidence="6"/>
<dbReference type="PANTHER" id="PTHR11985">
    <property type="entry name" value="GLYCEROL-3-PHOSPHATE DEHYDROGENASE"/>
    <property type="match status" value="1"/>
</dbReference>
<dbReference type="InterPro" id="IPR036188">
    <property type="entry name" value="FAD/NAD-bd_sf"/>
</dbReference>
<protein>
    <recommendedName>
        <fullName evidence="6">Glycerol-3-phosphate dehydrogenase</fullName>
        <ecNumber evidence="6">1.1.5.3</ecNumber>
    </recommendedName>
</protein>
<dbReference type="PROSITE" id="PS00977">
    <property type="entry name" value="FAD_G3PDH_1"/>
    <property type="match status" value="1"/>
</dbReference>
<keyword evidence="4" id="KW-0274">FAD</keyword>
<dbReference type="PRINTS" id="PR01001">
    <property type="entry name" value="FADG3PDH"/>
</dbReference>
<dbReference type="EMBL" id="JAUSWH010000004">
    <property type="protein sequence ID" value="MDQ0455514.1"/>
    <property type="molecule type" value="Genomic_DNA"/>
</dbReference>
<sequence>MSEGQVFDIFVVGGGINGCGIARDAVGRGYSVALAEMNDFASGTSSGATKLIHGGLRYLEHYEFRLVREALMEREVLWAMAPHIIWPMRFVLPFHKGGIRPAWLIRLGLFLYDHLGGRKLLPATRSLNMRKDPAGKPLKPLFTRAFEYSDGWVDDARLVVLNARDAADKGATILSRHRVLGARRENGIWVIEVEDRANRSRKTYKAKMLVNAAGPWVDQVLSGAMGKNRAHNVRLVQGSHIVVKKKFDDPRAYFFQNPDNRIIFAIPYETDFTLIGTTDRDYKGDPKDVAISDEETDYLCACASEYFAEPVTRDDIVWTYSAVRPLFDDGASKAQEATRDYVLKIDQPEGGAPLLNVFGGKLTTYRRLGEHALEKIGETIGVKGTPWTGRSHLPGGEFQPTGYEGEVGKLKRAFPFLSDRHAKRLIRCYGTLAHTMLDSARTENDLGRHFGGTLYQTEVDWLIAREWATTAEDILWRRTKQGLFLSRDEAKGLEEYMDTARAA</sequence>
<dbReference type="SUPFAM" id="SSF54373">
    <property type="entry name" value="FAD-linked reductases, C-terminal domain"/>
    <property type="match status" value="1"/>
</dbReference>
<evidence type="ECO:0000256" key="3">
    <source>
        <dbReference type="ARBA" id="ARBA00022630"/>
    </source>
</evidence>
<dbReference type="InterPro" id="IPR000447">
    <property type="entry name" value="G3P_DH_FAD-dep"/>
</dbReference>
<dbReference type="Pfam" id="PF16901">
    <property type="entry name" value="DAO_C"/>
    <property type="match status" value="1"/>
</dbReference>
<reference evidence="9 10" key="1">
    <citation type="submission" date="2023-07" db="EMBL/GenBank/DDBJ databases">
        <title>Genomic Encyclopedia of Type Strains, Phase IV (KMG-IV): sequencing the most valuable type-strain genomes for metagenomic binning, comparative biology and taxonomic classification.</title>
        <authorList>
            <person name="Goeker M."/>
        </authorList>
    </citation>
    <scope>NUCLEOTIDE SEQUENCE [LARGE SCALE GENOMIC DNA]</scope>
    <source>
        <strain evidence="9 10">DSM 100301</strain>
    </source>
</reference>
<evidence type="ECO:0000259" key="8">
    <source>
        <dbReference type="Pfam" id="PF16901"/>
    </source>
</evidence>
<comment type="cofactor">
    <cofactor evidence="1 6">
        <name>FAD</name>
        <dbReference type="ChEBI" id="CHEBI:57692"/>
    </cofactor>
</comment>
<dbReference type="Gene3D" id="6.10.250.1890">
    <property type="match status" value="1"/>
</dbReference>
<evidence type="ECO:0000256" key="2">
    <source>
        <dbReference type="ARBA" id="ARBA00007330"/>
    </source>
</evidence>
<evidence type="ECO:0000256" key="4">
    <source>
        <dbReference type="ARBA" id="ARBA00022827"/>
    </source>
</evidence>
<evidence type="ECO:0000313" key="10">
    <source>
        <dbReference type="Proteomes" id="UP001235269"/>
    </source>
</evidence>
<evidence type="ECO:0000259" key="7">
    <source>
        <dbReference type="Pfam" id="PF01266"/>
    </source>
</evidence>
<comment type="catalytic activity">
    <reaction evidence="6">
        <text>a quinone + sn-glycerol 3-phosphate = dihydroxyacetone phosphate + a quinol</text>
        <dbReference type="Rhea" id="RHEA:18977"/>
        <dbReference type="ChEBI" id="CHEBI:24646"/>
        <dbReference type="ChEBI" id="CHEBI:57597"/>
        <dbReference type="ChEBI" id="CHEBI:57642"/>
        <dbReference type="ChEBI" id="CHEBI:132124"/>
        <dbReference type="EC" id="1.1.5.3"/>
    </reaction>
</comment>
<dbReference type="Proteomes" id="UP001235269">
    <property type="component" value="Unassembled WGS sequence"/>
</dbReference>
<feature type="domain" description="FAD dependent oxidoreductase" evidence="7">
    <location>
        <begin position="8"/>
        <end position="365"/>
    </location>
</feature>
<keyword evidence="5 6" id="KW-0560">Oxidoreductase</keyword>
<dbReference type="NCBIfam" id="NF008899">
    <property type="entry name" value="PRK12266.1"/>
    <property type="match status" value="1"/>
</dbReference>
<evidence type="ECO:0000313" key="9">
    <source>
        <dbReference type="EMBL" id="MDQ0455514.1"/>
    </source>
</evidence>
<evidence type="ECO:0000256" key="6">
    <source>
        <dbReference type="RuleBase" id="RU361217"/>
    </source>
</evidence>
<dbReference type="Pfam" id="PF01266">
    <property type="entry name" value="DAO"/>
    <property type="match status" value="1"/>
</dbReference>
<keyword evidence="3 6" id="KW-0285">Flavoprotein</keyword>
<dbReference type="InterPro" id="IPR006076">
    <property type="entry name" value="FAD-dep_OxRdtase"/>
</dbReference>
<dbReference type="NCBIfam" id="NF009906">
    <property type="entry name" value="PRK13369.1"/>
    <property type="match status" value="1"/>
</dbReference>
<dbReference type="SUPFAM" id="SSF51905">
    <property type="entry name" value="FAD/NAD(P)-binding domain"/>
    <property type="match status" value="1"/>
</dbReference>
<accession>A0ABU0IE68</accession>
<dbReference type="Gene3D" id="3.50.50.60">
    <property type="entry name" value="FAD/NAD(P)-binding domain"/>
    <property type="match status" value="1"/>
</dbReference>